<dbReference type="EMBL" id="KI630513">
    <property type="protein sequence ID" value="EYU37537.1"/>
    <property type="molecule type" value="Genomic_DNA"/>
</dbReference>
<evidence type="ECO:0000256" key="5">
    <source>
        <dbReference type="ARBA" id="ARBA00023242"/>
    </source>
</evidence>
<dbReference type="InterPro" id="IPR002100">
    <property type="entry name" value="TF_MADSbox"/>
</dbReference>
<dbReference type="PRINTS" id="PR00404">
    <property type="entry name" value="MADSDOMAIN"/>
</dbReference>
<dbReference type="GO" id="GO:0005634">
    <property type="term" value="C:nucleus"/>
    <property type="evidence" value="ECO:0007669"/>
    <property type="project" value="UniProtKB-SubCell"/>
</dbReference>
<dbReference type="Pfam" id="PF00319">
    <property type="entry name" value="SRF-TF"/>
    <property type="match status" value="1"/>
</dbReference>
<dbReference type="PANTHER" id="PTHR11945">
    <property type="entry name" value="MADS BOX PROTEIN"/>
    <property type="match status" value="1"/>
</dbReference>
<dbReference type="GO" id="GO:0000981">
    <property type="term" value="F:DNA-binding transcription factor activity, RNA polymerase II-specific"/>
    <property type="evidence" value="ECO:0000318"/>
    <property type="project" value="GO_Central"/>
</dbReference>
<protein>
    <recommendedName>
        <fullName evidence="8">MADS-box domain-containing protein</fullName>
    </recommendedName>
</protein>
<feature type="coiled-coil region" evidence="6">
    <location>
        <begin position="85"/>
        <end position="112"/>
    </location>
</feature>
<reference evidence="9 10" key="1">
    <citation type="journal article" date="2013" name="Proc. Natl. Acad. Sci. U.S.A.">
        <title>Fine-scale variation in meiotic recombination in Mimulus inferred from population shotgun sequencing.</title>
        <authorList>
            <person name="Hellsten U."/>
            <person name="Wright K.M."/>
            <person name="Jenkins J."/>
            <person name="Shu S."/>
            <person name="Yuan Y."/>
            <person name="Wessler S.R."/>
            <person name="Schmutz J."/>
            <person name="Willis J.H."/>
            <person name="Rokhsar D.S."/>
        </authorList>
    </citation>
    <scope>NUCLEOTIDE SEQUENCE [LARGE SCALE GENOMIC DNA]</scope>
    <source>
        <strain evidence="10">cv. DUN x IM62</strain>
    </source>
</reference>
<dbReference type="GO" id="GO:0006357">
    <property type="term" value="P:regulation of transcription by RNA polymerase II"/>
    <property type="evidence" value="ECO:0000318"/>
    <property type="project" value="GO_Central"/>
</dbReference>
<dbReference type="PROSITE" id="PS50066">
    <property type="entry name" value="MADS_BOX_2"/>
    <property type="match status" value="1"/>
</dbReference>
<evidence type="ECO:0000259" key="8">
    <source>
        <dbReference type="PROSITE" id="PS50066"/>
    </source>
</evidence>
<evidence type="ECO:0000256" key="1">
    <source>
        <dbReference type="ARBA" id="ARBA00004123"/>
    </source>
</evidence>
<keyword evidence="2" id="KW-0805">Transcription regulation</keyword>
<dbReference type="FunFam" id="3.40.1810.10:FF:000006">
    <property type="entry name" value="Agamous-like MADS-box protein AGL62"/>
    <property type="match status" value="1"/>
</dbReference>
<evidence type="ECO:0000256" key="6">
    <source>
        <dbReference type="SAM" id="Coils"/>
    </source>
</evidence>
<name>A0A022RB35_ERYGU</name>
<dbReference type="InterPro" id="IPR036879">
    <property type="entry name" value="TF_MADSbox_sf"/>
</dbReference>
<keyword evidence="6" id="KW-0175">Coiled coil</keyword>
<dbReference type="SUPFAM" id="SSF55455">
    <property type="entry name" value="SRF-like"/>
    <property type="match status" value="1"/>
</dbReference>
<evidence type="ECO:0000256" key="2">
    <source>
        <dbReference type="ARBA" id="ARBA00023015"/>
    </source>
</evidence>
<keyword evidence="3" id="KW-0238">DNA-binding</keyword>
<dbReference type="PANTHER" id="PTHR11945:SF776">
    <property type="entry name" value="AGAMOUS-LIKE 50-RELATED"/>
    <property type="match status" value="1"/>
</dbReference>
<proteinExistence type="predicted"/>
<dbReference type="GO" id="GO:0000978">
    <property type="term" value="F:RNA polymerase II cis-regulatory region sequence-specific DNA binding"/>
    <property type="evidence" value="ECO:0000318"/>
    <property type="project" value="GO_Central"/>
</dbReference>
<sequence length="327" mass="35634">MSSSKGAPSTRKSKGRQKVKMEKMENQSNLQVTYSKRRAGLFKKASELCTLCGAEASIVVFSPADKVYCFGHPNVQTVLDKNSAIRKLNVRLTRAEVALRAEKRRTEELEAIKKTGQAQKWFPTGFDDFNYDQLSALKESILDFRKNLDAKLHEDMLRVSDPNPPMLHQENPNINNNINNINNIINNINNNDDDDDYEGGFLFNPNPAFNNAPFPVGPNDFFAHGVGGINGGMAINDGFVVDNPAAANININPMIASGSNNNGGFVPFDNYGGGNNAMLFGGGAANHGYTAASSSRSVPNYDPSTANIGSTSFGGYNNNMGYDPRMF</sequence>
<comment type="subcellular location">
    <subcellularLocation>
        <location evidence="1">Nucleus</location>
    </subcellularLocation>
</comment>
<dbReference type="AlphaFoldDB" id="A0A022RB35"/>
<dbReference type="GO" id="GO:0046983">
    <property type="term" value="F:protein dimerization activity"/>
    <property type="evidence" value="ECO:0007669"/>
    <property type="project" value="InterPro"/>
</dbReference>
<dbReference type="SMART" id="SM00432">
    <property type="entry name" value="MADS"/>
    <property type="match status" value="1"/>
</dbReference>
<dbReference type="Gene3D" id="3.40.1810.10">
    <property type="entry name" value="Transcription factor, MADS-box"/>
    <property type="match status" value="1"/>
</dbReference>
<keyword evidence="4" id="KW-0804">Transcription</keyword>
<gene>
    <name evidence="9" type="ORF">MIMGU_mgv1a021041mg</name>
</gene>
<evidence type="ECO:0000256" key="3">
    <source>
        <dbReference type="ARBA" id="ARBA00023125"/>
    </source>
</evidence>
<accession>A0A022RB35</accession>
<organism evidence="9 10">
    <name type="scientific">Erythranthe guttata</name>
    <name type="common">Yellow monkey flower</name>
    <name type="synonym">Mimulus guttatus</name>
    <dbReference type="NCBI Taxonomy" id="4155"/>
    <lineage>
        <taxon>Eukaryota</taxon>
        <taxon>Viridiplantae</taxon>
        <taxon>Streptophyta</taxon>
        <taxon>Embryophyta</taxon>
        <taxon>Tracheophyta</taxon>
        <taxon>Spermatophyta</taxon>
        <taxon>Magnoliopsida</taxon>
        <taxon>eudicotyledons</taxon>
        <taxon>Gunneridae</taxon>
        <taxon>Pentapetalae</taxon>
        <taxon>asterids</taxon>
        <taxon>lamiids</taxon>
        <taxon>Lamiales</taxon>
        <taxon>Phrymaceae</taxon>
        <taxon>Erythranthe</taxon>
    </lineage>
</organism>
<evidence type="ECO:0000256" key="7">
    <source>
        <dbReference type="SAM" id="MobiDB-lite"/>
    </source>
</evidence>
<evidence type="ECO:0000313" key="10">
    <source>
        <dbReference type="Proteomes" id="UP000030748"/>
    </source>
</evidence>
<keyword evidence="10" id="KW-1185">Reference proteome</keyword>
<dbReference type="Proteomes" id="UP000030748">
    <property type="component" value="Unassembled WGS sequence"/>
</dbReference>
<evidence type="ECO:0000313" key="9">
    <source>
        <dbReference type="EMBL" id="EYU37537.1"/>
    </source>
</evidence>
<evidence type="ECO:0000256" key="4">
    <source>
        <dbReference type="ARBA" id="ARBA00023163"/>
    </source>
</evidence>
<feature type="domain" description="MADS-box" evidence="8">
    <location>
        <begin position="14"/>
        <end position="74"/>
    </location>
</feature>
<keyword evidence="5" id="KW-0539">Nucleus</keyword>
<feature type="region of interest" description="Disordered" evidence="7">
    <location>
        <begin position="1"/>
        <end position="28"/>
    </location>
</feature>